<dbReference type="EnsemblPlants" id="TuG1812G0700005556.01.T01">
    <property type="protein sequence ID" value="TuG1812G0700005556.01.T01"/>
    <property type="gene ID" value="TuG1812G0700005556.01"/>
</dbReference>
<name>A0A8R7RA38_TRIUA</name>
<evidence type="ECO:0000256" key="2">
    <source>
        <dbReference type="SAM" id="SignalP"/>
    </source>
</evidence>
<reference evidence="4" key="1">
    <citation type="journal article" date="2013" name="Nature">
        <title>Draft genome of the wheat A-genome progenitor Triticum urartu.</title>
        <authorList>
            <person name="Ling H.Q."/>
            <person name="Zhao S."/>
            <person name="Liu D."/>
            <person name="Wang J."/>
            <person name="Sun H."/>
            <person name="Zhang C."/>
            <person name="Fan H."/>
            <person name="Li D."/>
            <person name="Dong L."/>
            <person name="Tao Y."/>
            <person name="Gao C."/>
            <person name="Wu H."/>
            <person name="Li Y."/>
            <person name="Cui Y."/>
            <person name="Guo X."/>
            <person name="Zheng S."/>
            <person name="Wang B."/>
            <person name="Yu K."/>
            <person name="Liang Q."/>
            <person name="Yang W."/>
            <person name="Lou X."/>
            <person name="Chen J."/>
            <person name="Feng M."/>
            <person name="Jian J."/>
            <person name="Zhang X."/>
            <person name="Luo G."/>
            <person name="Jiang Y."/>
            <person name="Liu J."/>
            <person name="Wang Z."/>
            <person name="Sha Y."/>
            <person name="Zhang B."/>
            <person name="Wu H."/>
            <person name="Tang D."/>
            <person name="Shen Q."/>
            <person name="Xue P."/>
            <person name="Zou S."/>
            <person name="Wang X."/>
            <person name="Liu X."/>
            <person name="Wang F."/>
            <person name="Yang Y."/>
            <person name="An X."/>
            <person name="Dong Z."/>
            <person name="Zhang K."/>
            <person name="Zhang X."/>
            <person name="Luo M.C."/>
            <person name="Dvorak J."/>
            <person name="Tong Y."/>
            <person name="Wang J."/>
            <person name="Yang H."/>
            <person name="Li Z."/>
            <person name="Wang D."/>
            <person name="Zhang A."/>
            <person name="Wang J."/>
        </authorList>
    </citation>
    <scope>NUCLEOTIDE SEQUENCE</scope>
    <source>
        <strain evidence="4">cv. G1812</strain>
    </source>
</reference>
<dbReference type="Gramene" id="TuG1812G0700005556.01.T01">
    <property type="protein sequence ID" value="TuG1812G0700005556.01.T01"/>
    <property type="gene ID" value="TuG1812G0700005556.01"/>
</dbReference>
<dbReference type="Proteomes" id="UP000015106">
    <property type="component" value="Chromosome 7"/>
</dbReference>
<keyword evidence="2" id="KW-0732">Signal</keyword>
<keyword evidence="4" id="KW-1185">Reference proteome</keyword>
<feature type="signal peptide" evidence="2">
    <location>
        <begin position="1"/>
        <end position="17"/>
    </location>
</feature>
<sequence>RWSALAASALIQRFAGWQPLLRCILAGNQGVAGLRPVRAPRRRLLRRGRQRRGPRRLPLRVGARGPLTTLHRPPRQRIALCRRVPPHVARRPRSRSSASTSRHAARRAGADLPIYGRCRHRRRELPRPRRHRQRHPEGFSGR</sequence>
<reference evidence="3" key="2">
    <citation type="submission" date="2018-03" db="EMBL/GenBank/DDBJ databases">
        <title>The Triticum urartu genome reveals the dynamic nature of wheat genome evolution.</title>
        <authorList>
            <person name="Ling H."/>
            <person name="Ma B."/>
            <person name="Shi X."/>
            <person name="Liu H."/>
            <person name="Dong L."/>
            <person name="Sun H."/>
            <person name="Cao Y."/>
            <person name="Gao Q."/>
            <person name="Zheng S."/>
            <person name="Li Y."/>
            <person name="Yu Y."/>
            <person name="Du H."/>
            <person name="Qi M."/>
            <person name="Li Y."/>
            <person name="Yu H."/>
            <person name="Cui Y."/>
            <person name="Wang N."/>
            <person name="Chen C."/>
            <person name="Wu H."/>
            <person name="Zhao Y."/>
            <person name="Zhang J."/>
            <person name="Li Y."/>
            <person name="Zhou W."/>
            <person name="Zhang B."/>
            <person name="Hu W."/>
            <person name="Eijk M."/>
            <person name="Tang J."/>
            <person name="Witsenboer H."/>
            <person name="Zhao S."/>
            <person name="Li Z."/>
            <person name="Zhang A."/>
            <person name="Wang D."/>
            <person name="Liang C."/>
        </authorList>
    </citation>
    <scope>NUCLEOTIDE SEQUENCE [LARGE SCALE GENOMIC DNA]</scope>
    <source>
        <strain evidence="3">cv. G1812</strain>
    </source>
</reference>
<proteinExistence type="predicted"/>
<evidence type="ECO:0000313" key="3">
    <source>
        <dbReference type="EnsemblPlants" id="TuG1812G0700005556.01.T01"/>
    </source>
</evidence>
<feature type="chain" id="PRO_5035750003" evidence="2">
    <location>
        <begin position="18"/>
        <end position="142"/>
    </location>
</feature>
<dbReference type="AlphaFoldDB" id="A0A8R7RA38"/>
<reference evidence="3" key="3">
    <citation type="submission" date="2022-06" db="UniProtKB">
        <authorList>
            <consortium name="EnsemblPlants"/>
        </authorList>
    </citation>
    <scope>IDENTIFICATION</scope>
</reference>
<feature type="compositionally biased region" description="Basic residues" evidence="1">
    <location>
        <begin position="117"/>
        <end position="134"/>
    </location>
</feature>
<organism evidence="3 4">
    <name type="scientific">Triticum urartu</name>
    <name type="common">Red wild einkorn</name>
    <name type="synonym">Crithodium urartu</name>
    <dbReference type="NCBI Taxonomy" id="4572"/>
    <lineage>
        <taxon>Eukaryota</taxon>
        <taxon>Viridiplantae</taxon>
        <taxon>Streptophyta</taxon>
        <taxon>Embryophyta</taxon>
        <taxon>Tracheophyta</taxon>
        <taxon>Spermatophyta</taxon>
        <taxon>Magnoliopsida</taxon>
        <taxon>Liliopsida</taxon>
        <taxon>Poales</taxon>
        <taxon>Poaceae</taxon>
        <taxon>BOP clade</taxon>
        <taxon>Pooideae</taxon>
        <taxon>Triticodae</taxon>
        <taxon>Triticeae</taxon>
        <taxon>Triticinae</taxon>
        <taxon>Triticum</taxon>
    </lineage>
</organism>
<evidence type="ECO:0000313" key="4">
    <source>
        <dbReference type="Proteomes" id="UP000015106"/>
    </source>
</evidence>
<evidence type="ECO:0000256" key="1">
    <source>
        <dbReference type="SAM" id="MobiDB-lite"/>
    </source>
</evidence>
<feature type="region of interest" description="Disordered" evidence="1">
    <location>
        <begin position="46"/>
        <end position="142"/>
    </location>
</feature>
<feature type="compositionally biased region" description="Basic residues" evidence="1">
    <location>
        <begin position="46"/>
        <end position="58"/>
    </location>
</feature>
<accession>A0A8R7RA38</accession>
<protein>
    <submittedName>
        <fullName evidence="3">Uncharacterized protein</fullName>
    </submittedName>
</protein>
<feature type="compositionally biased region" description="Basic residues" evidence="1">
    <location>
        <begin position="84"/>
        <end position="94"/>
    </location>
</feature>